<evidence type="ECO:0000313" key="2">
    <source>
        <dbReference type="WBParaSite" id="JU765_v2.g8342.t1"/>
    </source>
</evidence>
<proteinExistence type="predicted"/>
<organism evidence="1 2">
    <name type="scientific">Panagrolaimus sp. JU765</name>
    <dbReference type="NCBI Taxonomy" id="591449"/>
    <lineage>
        <taxon>Eukaryota</taxon>
        <taxon>Metazoa</taxon>
        <taxon>Ecdysozoa</taxon>
        <taxon>Nematoda</taxon>
        <taxon>Chromadorea</taxon>
        <taxon>Rhabditida</taxon>
        <taxon>Tylenchina</taxon>
        <taxon>Panagrolaimomorpha</taxon>
        <taxon>Panagrolaimoidea</taxon>
        <taxon>Panagrolaimidae</taxon>
        <taxon>Panagrolaimus</taxon>
    </lineage>
</organism>
<reference evidence="2" key="1">
    <citation type="submission" date="2022-11" db="UniProtKB">
        <authorList>
            <consortium name="WormBaseParasite"/>
        </authorList>
    </citation>
    <scope>IDENTIFICATION</scope>
</reference>
<dbReference type="Proteomes" id="UP000887576">
    <property type="component" value="Unplaced"/>
</dbReference>
<evidence type="ECO:0000313" key="1">
    <source>
        <dbReference type="Proteomes" id="UP000887576"/>
    </source>
</evidence>
<accession>A0AC34RMS5</accession>
<protein>
    <submittedName>
        <fullName evidence="2">Secreted protein</fullName>
    </submittedName>
</protein>
<dbReference type="WBParaSite" id="JU765_v2.g8342.t1">
    <property type="protein sequence ID" value="JU765_v2.g8342.t1"/>
    <property type="gene ID" value="JU765_v2.g8342"/>
</dbReference>
<sequence>MLLWILFSSIYFVASTTHECNVAQLEFCYFQYFERFALPWFPDYPTFLNRTIEIRRFEGWPGQEKICM</sequence>
<name>A0AC34RMS5_9BILA</name>